<dbReference type="RefSeq" id="WP_233695774.1">
    <property type="nucleotide sequence ID" value="NZ_JAJNBZ010000002.1"/>
</dbReference>
<dbReference type="EMBL" id="JAJNBZ010000002">
    <property type="protein sequence ID" value="MCE5168531.1"/>
    <property type="molecule type" value="Genomic_DNA"/>
</dbReference>
<comment type="caution">
    <text evidence="2">The sequence shown here is derived from an EMBL/GenBank/DDBJ whole genome shotgun (WGS) entry which is preliminary data.</text>
</comment>
<keyword evidence="3" id="KW-1185">Reference proteome</keyword>
<name>A0ABS8YDS9_9BACL</name>
<dbReference type="Proteomes" id="UP001199916">
    <property type="component" value="Unassembled WGS sequence"/>
</dbReference>
<gene>
    <name evidence="2" type="ORF">LQV63_04280</name>
</gene>
<sequence>MEFIPIEIENIPYQFDIALGVDIFTIEVNYNERFDFFTIDLIKDDQVLVQGAKLVYGVPVFEGIEDHRFPVPLIFPVDEAGRESTVNWDNFGETVFLAYGEGEGDEDE</sequence>
<protein>
    <recommendedName>
        <fullName evidence="1">Cyanophage baseplate Pam3 plug gp18 domain-containing protein</fullName>
    </recommendedName>
</protein>
<evidence type="ECO:0000259" key="1">
    <source>
        <dbReference type="Pfam" id="PF22479"/>
    </source>
</evidence>
<dbReference type="InterPro" id="IPR054252">
    <property type="entry name" value="Pam3_gp18"/>
</dbReference>
<evidence type="ECO:0000313" key="3">
    <source>
        <dbReference type="Proteomes" id="UP001199916"/>
    </source>
</evidence>
<dbReference type="Pfam" id="PF22479">
    <property type="entry name" value="Pam3_gp18"/>
    <property type="match status" value="1"/>
</dbReference>
<reference evidence="2 3" key="1">
    <citation type="submission" date="2021-11" db="EMBL/GenBank/DDBJ databases">
        <title>Draft genome sequence of Paenibacillus profundus YoMME, a new Gram-positive bacteria with exoelectrogenic properties.</title>
        <authorList>
            <person name="Hubenova Y."/>
            <person name="Hubenova E."/>
            <person name="Manasiev Y."/>
            <person name="Peykov S."/>
            <person name="Mitov M."/>
        </authorList>
    </citation>
    <scope>NUCLEOTIDE SEQUENCE [LARGE SCALE GENOMIC DNA]</scope>
    <source>
        <strain evidence="2 3">YoMME</strain>
    </source>
</reference>
<organism evidence="2 3">
    <name type="scientific">Paenibacillus profundus</name>
    <dbReference type="NCBI Taxonomy" id="1173085"/>
    <lineage>
        <taxon>Bacteria</taxon>
        <taxon>Bacillati</taxon>
        <taxon>Bacillota</taxon>
        <taxon>Bacilli</taxon>
        <taxon>Bacillales</taxon>
        <taxon>Paenibacillaceae</taxon>
        <taxon>Paenibacillus</taxon>
    </lineage>
</organism>
<feature type="domain" description="Cyanophage baseplate Pam3 plug gp18" evidence="1">
    <location>
        <begin position="1"/>
        <end position="101"/>
    </location>
</feature>
<evidence type="ECO:0000313" key="2">
    <source>
        <dbReference type="EMBL" id="MCE5168531.1"/>
    </source>
</evidence>
<proteinExistence type="predicted"/>
<accession>A0ABS8YDS9</accession>